<accession>A0A7S4D995</accession>
<gene>
    <name evidence="1" type="ORF">HAKA00212_LOCUS14872</name>
</gene>
<reference evidence="1" key="1">
    <citation type="submission" date="2021-01" db="EMBL/GenBank/DDBJ databases">
        <authorList>
            <person name="Corre E."/>
            <person name="Pelletier E."/>
            <person name="Niang G."/>
            <person name="Scheremetjew M."/>
            <person name="Finn R."/>
            <person name="Kale V."/>
            <person name="Holt S."/>
            <person name="Cochrane G."/>
            <person name="Meng A."/>
            <person name="Brown T."/>
            <person name="Cohen L."/>
        </authorList>
    </citation>
    <scope>NUCLEOTIDE SEQUENCE</scope>
    <source>
        <strain evidence="1">CCMP3107</strain>
    </source>
</reference>
<organism evidence="1">
    <name type="scientific">Heterosigma akashiwo</name>
    <name type="common">Chromophytic alga</name>
    <name type="synonym">Heterosigma carterae</name>
    <dbReference type="NCBI Taxonomy" id="2829"/>
    <lineage>
        <taxon>Eukaryota</taxon>
        <taxon>Sar</taxon>
        <taxon>Stramenopiles</taxon>
        <taxon>Ochrophyta</taxon>
        <taxon>Raphidophyceae</taxon>
        <taxon>Chattonellales</taxon>
        <taxon>Chattonellaceae</taxon>
        <taxon>Heterosigma</taxon>
    </lineage>
</organism>
<evidence type="ECO:0000313" key="1">
    <source>
        <dbReference type="EMBL" id="CAE0636112.1"/>
    </source>
</evidence>
<name>A0A7S4D995_HETAK</name>
<sequence length="333" mass="37760">MDFLCQATLFRGHEYKTPKSPRRTASRLLLLFLSRTFLLAWVASDPLNYLHIEMECLSAEYLSNLFSSRPQIFVAVEPKASGTSWIGFAKQCSGFGVTGYGNVFEDLFDYENFEKSPIIIASHVNNPTKLIDLMRNVPGSSVLLYVHREETDRLASALKHVVRMRICANPDNNILTPVFSQQKPFLRCILNETELVDQVLRHPRYEMRSSSDKLLGCKFWQTAEMLWPNLLFSDFANSDMLKKLISTTYCPHVNPVKMHRAHAPGSGVFVLSVNGTHVPLDEWVAQKRLVMQYALKMGSNTDLDGAPLDQCLRPIHYLEKVISNCSSGVSRLL</sequence>
<dbReference type="AlphaFoldDB" id="A0A7S4D995"/>
<proteinExistence type="predicted"/>
<protein>
    <submittedName>
        <fullName evidence="1">Uncharacterized protein</fullName>
    </submittedName>
</protein>
<dbReference type="EMBL" id="HBIU01032221">
    <property type="protein sequence ID" value="CAE0636112.1"/>
    <property type="molecule type" value="Transcribed_RNA"/>
</dbReference>